<dbReference type="Pfam" id="PF13366">
    <property type="entry name" value="PDDEXK_3"/>
    <property type="match status" value="1"/>
</dbReference>
<proteinExistence type="predicted"/>
<protein>
    <recommendedName>
        <fullName evidence="2">GxxExxY protein</fullName>
    </recommendedName>
</protein>
<organism evidence="1">
    <name type="scientific">bioreactor metagenome</name>
    <dbReference type="NCBI Taxonomy" id="1076179"/>
    <lineage>
        <taxon>unclassified sequences</taxon>
        <taxon>metagenomes</taxon>
        <taxon>ecological metagenomes</taxon>
    </lineage>
</organism>
<reference evidence="1" key="1">
    <citation type="submission" date="2019-08" db="EMBL/GenBank/DDBJ databases">
        <authorList>
            <person name="Kucharzyk K."/>
            <person name="Murdoch R.W."/>
            <person name="Higgins S."/>
            <person name="Loffler F."/>
        </authorList>
    </citation>
    <scope>NUCLEOTIDE SEQUENCE</scope>
</reference>
<evidence type="ECO:0000313" key="1">
    <source>
        <dbReference type="EMBL" id="MPM02154.1"/>
    </source>
</evidence>
<sequence>MQNFDFKDETYKIIGAAMEVHKVLGHGFLEGIYHDALMVELKKRNIPFKSEAPLPVRYKGVLLSRSYIADIICYDKIIVELKALSGLTSDHDSQVLNYLKASGNEIGLLLNFGTSSLEYKRLIWSLNT</sequence>
<dbReference type="EMBL" id="VSSQ01000848">
    <property type="protein sequence ID" value="MPM02154.1"/>
    <property type="molecule type" value="Genomic_DNA"/>
</dbReference>
<gene>
    <name evidence="1" type="ORF">SDC9_48399</name>
</gene>
<dbReference type="AlphaFoldDB" id="A0A644WIQ6"/>
<name>A0A644WIQ6_9ZZZZ</name>
<accession>A0A644WIQ6</accession>
<dbReference type="InterPro" id="IPR026350">
    <property type="entry name" value="GxxExxY"/>
</dbReference>
<comment type="caution">
    <text evidence="1">The sequence shown here is derived from an EMBL/GenBank/DDBJ whole genome shotgun (WGS) entry which is preliminary data.</text>
</comment>
<dbReference type="NCBIfam" id="TIGR04256">
    <property type="entry name" value="GxxExxY"/>
    <property type="match status" value="1"/>
</dbReference>
<evidence type="ECO:0008006" key="2">
    <source>
        <dbReference type="Google" id="ProtNLM"/>
    </source>
</evidence>